<evidence type="ECO:0000256" key="4">
    <source>
        <dbReference type="ARBA" id="ARBA00022989"/>
    </source>
</evidence>
<evidence type="ECO:0000256" key="3">
    <source>
        <dbReference type="ARBA" id="ARBA00022692"/>
    </source>
</evidence>
<gene>
    <name evidence="7" type="ORF">DFR30_2485</name>
</gene>
<comment type="subcellular location">
    <subcellularLocation>
        <location evidence="1">Cell membrane</location>
        <topology evidence="1">Multi-pass membrane protein</topology>
    </subcellularLocation>
</comment>
<proteinExistence type="predicted"/>
<keyword evidence="2" id="KW-1003">Cell membrane</keyword>
<keyword evidence="8" id="KW-1185">Reference proteome</keyword>
<reference evidence="7 8" key="1">
    <citation type="submission" date="2019-03" db="EMBL/GenBank/DDBJ databases">
        <title>Genomic Encyclopedia of Type Strains, Phase IV (KMG-IV): sequencing the most valuable type-strain genomes for metagenomic binning, comparative biology and taxonomic classification.</title>
        <authorList>
            <person name="Goeker M."/>
        </authorList>
    </citation>
    <scope>NUCLEOTIDE SEQUENCE [LARGE SCALE GENOMIC DNA]</scope>
    <source>
        <strain evidence="7 8">DSM 19610</strain>
    </source>
</reference>
<dbReference type="PANTHER" id="PTHR30213:SF0">
    <property type="entry name" value="UPF0761 MEMBRANE PROTEIN YIHY"/>
    <property type="match status" value="1"/>
</dbReference>
<evidence type="ECO:0000256" key="5">
    <source>
        <dbReference type="ARBA" id="ARBA00023136"/>
    </source>
</evidence>
<feature type="transmembrane region" description="Helical" evidence="6">
    <location>
        <begin position="263"/>
        <end position="296"/>
    </location>
</feature>
<dbReference type="Pfam" id="PF03631">
    <property type="entry name" value="Virul_fac_BrkB"/>
    <property type="match status" value="1"/>
</dbReference>
<name>A0A4R1HCK7_9GAMM</name>
<dbReference type="SUPFAM" id="SSF46785">
    <property type="entry name" value="Winged helix' DNA-binding domain"/>
    <property type="match status" value="1"/>
</dbReference>
<feature type="transmembrane region" description="Helical" evidence="6">
    <location>
        <begin position="235"/>
        <end position="257"/>
    </location>
</feature>
<dbReference type="Gene3D" id="1.10.10.10">
    <property type="entry name" value="Winged helix-like DNA-binding domain superfamily/Winged helix DNA-binding domain"/>
    <property type="match status" value="1"/>
</dbReference>
<keyword evidence="3 6" id="KW-0812">Transmembrane</keyword>
<evidence type="ECO:0000256" key="1">
    <source>
        <dbReference type="ARBA" id="ARBA00004651"/>
    </source>
</evidence>
<evidence type="ECO:0000256" key="6">
    <source>
        <dbReference type="SAM" id="Phobius"/>
    </source>
</evidence>
<dbReference type="OrthoDB" id="9808671at2"/>
<dbReference type="InterPro" id="IPR017039">
    <property type="entry name" value="Virul_fac_BrkB"/>
</dbReference>
<feature type="transmembrane region" description="Helical" evidence="6">
    <location>
        <begin position="58"/>
        <end position="76"/>
    </location>
</feature>
<dbReference type="InterPro" id="IPR036388">
    <property type="entry name" value="WH-like_DNA-bd_sf"/>
</dbReference>
<dbReference type="EMBL" id="SMFX01000001">
    <property type="protein sequence ID" value="TCK19188.1"/>
    <property type="molecule type" value="Genomic_DNA"/>
</dbReference>
<feature type="transmembrane region" description="Helical" evidence="6">
    <location>
        <begin position="200"/>
        <end position="223"/>
    </location>
</feature>
<organism evidence="7 8">
    <name type="scientific">Thiogranum longum</name>
    <dbReference type="NCBI Taxonomy" id="1537524"/>
    <lineage>
        <taxon>Bacteria</taxon>
        <taxon>Pseudomonadati</taxon>
        <taxon>Pseudomonadota</taxon>
        <taxon>Gammaproteobacteria</taxon>
        <taxon>Chromatiales</taxon>
        <taxon>Ectothiorhodospiraceae</taxon>
        <taxon>Thiogranum</taxon>
    </lineage>
</organism>
<dbReference type="GO" id="GO:0005886">
    <property type="term" value="C:plasma membrane"/>
    <property type="evidence" value="ECO:0007669"/>
    <property type="project" value="UniProtKB-SubCell"/>
</dbReference>
<feature type="transmembrane region" description="Helical" evidence="6">
    <location>
        <begin position="160"/>
        <end position="180"/>
    </location>
</feature>
<dbReference type="Proteomes" id="UP000295707">
    <property type="component" value="Unassembled WGS sequence"/>
</dbReference>
<comment type="caution">
    <text evidence="7">The sequence shown here is derived from an EMBL/GenBank/DDBJ whole genome shotgun (WGS) entry which is preliminary data.</text>
</comment>
<keyword evidence="4 6" id="KW-1133">Transmembrane helix</keyword>
<dbReference type="RefSeq" id="WP_132973630.1">
    <property type="nucleotide sequence ID" value="NZ_SMFX01000001.1"/>
</dbReference>
<accession>A0A4R1HCK7</accession>
<dbReference type="AlphaFoldDB" id="A0A4R1HCK7"/>
<sequence length="447" mass="49784">MTNRLFHFYSRFTDGLWRQDLREMERTKRWVILPVRMLVVVLRQLLGGQLNLRAMSLVYTTLLSTVPLLAVSFSVLKGFGVHNQLEPILANVLAPLGPRGAEISSNVIGFVENIKAGVLGSLGLVFLLYTVVSLTQKIESSFNYVWQVDRLRGMAQRFSSYLSVILIGPVLMFAAVGLTATITSHSAVQSLMGVEPIGRILVLTGKLIPYLLVIVTFSFIYLFIPNTRVKMVPALVGGVVAGVLWQTSGWIFAAFVATSPNYAAIYSGFAILVLLLIWLYLSWLILLLGAQVAFYVQYPQYLTREPVKLQLSNRLQERLALQVMYMVAAHHFNNREPWTLDALVQYLGLPMQPVHKVLRLMLESGFLSETCDDEPAYLPRRDIDTILVSQLYDAVRSAGENRLLTISTLPGESHVEQLLVAVNTAAHEAMGDRTLKDLVGDKSLTSG</sequence>
<feature type="transmembrane region" description="Helical" evidence="6">
    <location>
        <begin position="114"/>
        <end position="132"/>
    </location>
</feature>
<dbReference type="InterPro" id="IPR036390">
    <property type="entry name" value="WH_DNA-bd_sf"/>
</dbReference>
<evidence type="ECO:0000313" key="8">
    <source>
        <dbReference type="Proteomes" id="UP000295707"/>
    </source>
</evidence>
<keyword evidence="5 6" id="KW-0472">Membrane</keyword>
<dbReference type="PANTHER" id="PTHR30213">
    <property type="entry name" value="INNER MEMBRANE PROTEIN YHJD"/>
    <property type="match status" value="1"/>
</dbReference>
<evidence type="ECO:0000313" key="7">
    <source>
        <dbReference type="EMBL" id="TCK19188.1"/>
    </source>
</evidence>
<evidence type="ECO:0000256" key="2">
    <source>
        <dbReference type="ARBA" id="ARBA00022475"/>
    </source>
</evidence>
<protein>
    <submittedName>
        <fullName evidence="7">Membrane protein</fullName>
    </submittedName>
</protein>
<dbReference type="NCBIfam" id="TIGR00765">
    <property type="entry name" value="yihY_not_rbn"/>
    <property type="match status" value="1"/>
</dbReference>